<dbReference type="RefSeq" id="WP_157395996.1">
    <property type="nucleotide sequence ID" value="NZ_WSEL01000002.1"/>
</dbReference>
<dbReference type="EMBL" id="WSEL01000002">
    <property type="protein sequence ID" value="MVQ27852.1"/>
    <property type="molecule type" value="Genomic_DNA"/>
</dbReference>
<comment type="caution">
    <text evidence="1">The sequence shown here is derived from an EMBL/GenBank/DDBJ whole genome shotgun (WGS) entry which is preliminary data.</text>
</comment>
<dbReference type="AlphaFoldDB" id="A0A6N8IMC8"/>
<keyword evidence="2" id="KW-1185">Reference proteome</keyword>
<proteinExistence type="predicted"/>
<organism evidence="1 2">
    <name type="scientific">Ramlibacter pinisoli</name>
    <dbReference type="NCBI Taxonomy" id="2682844"/>
    <lineage>
        <taxon>Bacteria</taxon>
        <taxon>Pseudomonadati</taxon>
        <taxon>Pseudomonadota</taxon>
        <taxon>Betaproteobacteria</taxon>
        <taxon>Burkholderiales</taxon>
        <taxon>Comamonadaceae</taxon>
        <taxon>Ramlibacter</taxon>
    </lineage>
</organism>
<gene>
    <name evidence="1" type="ORF">GON04_00210</name>
</gene>
<reference evidence="1 2" key="1">
    <citation type="submission" date="2019-12" db="EMBL/GenBank/DDBJ databases">
        <authorList>
            <person name="Huq M.A."/>
        </authorList>
    </citation>
    <scope>NUCLEOTIDE SEQUENCE [LARGE SCALE GENOMIC DNA]</scope>
    <source>
        <strain evidence="1 2">MAH-25</strain>
    </source>
</reference>
<protein>
    <submittedName>
        <fullName evidence="1">Uncharacterized protein</fullName>
    </submittedName>
</protein>
<dbReference type="Proteomes" id="UP000469385">
    <property type="component" value="Unassembled WGS sequence"/>
</dbReference>
<name>A0A6N8IMC8_9BURK</name>
<sequence length="191" mass="21583">MHFVSRSHDGTIGHGAGQLRETCAVVVTPEFTRDDEIRQTELFFPDDHAPVSVISVATGRIFFHLVFNPGCEAVRTHLWEGAFREGMPLVLCDLRKIAAYELPLSSRELAAWKPSLGVDYPRDQWKNRVRAMEDQIISTALMRLRSPTGIVEHRIVEMSADPSAHAKGLMRLDWTWHSRGTGRQLRIGVLV</sequence>
<accession>A0A6N8IMC8</accession>
<evidence type="ECO:0000313" key="1">
    <source>
        <dbReference type="EMBL" id="MVQ27852.1"/>
    </source>
</evidence>
<evidence type="ECO:0000313" key="2">
    <source>
        <dbReference type="Proteomes" id="UP000469385"/>
    </source>
</evidence>